<reference evidence="1" key="1">
    <citation type="submission" date="2018-02" db="EMBL/GenBank/DDBJ databases">
        <title>Rhizophora mucronata_Transcriptome.</title>
        <authorList>
            <person name="Meera S.P."/>
            <person name="Sreeshan A."/>
            <person name="Augustine A."/>
        </authorList>
    </citation>
    <scope>NUCLEOTIDE SEQUENCE</scope>
    <source>
        <tissue evidence="1">Leaf</tissue>
    </source>
</reference>
<evidence type="ECO:0000313" key="1">
    <source>
        <dbReference type="EMBL" id="MBX39481.1"/>
    </source>
</evidence>
<dbReference type="EMBL" id="GGEC01058997">
    <property type="protein sequence ID" value="MBX39481.1"/>
    <property type="molecule type" value="Transcribed_RNA"/>
</dbReference>
<proteinExistence type="predicted"/>
<name>A0A2P2NAH4_RHIMU</name>
<sequence>MDSISVRTIFWG</sequence>
<accession>A0A2P2NAH4</accession>
<organism evidence="1">
    <name type="scientific">Rhizophora mucronata</name>
    <name type="common">Asiatic mangrove</name>
    <dbReference type="NCBI Taxonomy" id="61149"/>
    <lineage>
        <taxon>Eukaryota</taxon>
        <taxon>Viridiplantae</taxon>
        <taxon>Streptophyta</taxon>
        <taxon>Embryophyta</taxon>
        <taxon>Tracheophyta</taxon>
        <taxon>Spermatophyta</taxon>
        <taxon>Magnoliopsida</taxon>
        <taxon>eudicotyledons</taxon>
        <taxon>Gunneridae</taxon>
        <taxon>Pentapetalae</taxon>
        <taxon>rosids</taxon>
        <taxon>fabids</taxon>
        <taxon>Malpighiales</taxon>
        <taxon>Rhizophoraceae</taxon>
        <taxon>Rhizophora</taxon>
    </lineage>
</organism>
<protein>
    <submittedName>
        <fullName evidence="1">Uncharacterized protein</fullName>
    </submittedName>
</protein>